<dbReference type="Proteomes" id="UP001642540">
    <property type="component" value="Unassembled WGS sequence"/>
</dbReference>
<organism evidence="3 4">
    <name type="scientific">Orchesella dallaii</name>
    <dbReference type="NCBI Taxonomy" id="48710"/>
    <lineage>
        <taxon>Eukaryota</taxon>
        <taxon>Metazoa</taxon>
        <taxon>Ecdysozoa</taxon>
        <taxon>Arthropoda</taxon>
        <taxon>Hexapoda</taxon>
        <taxon>Collembola</taxon>
        <taxon>Entomobryomorpha</taxon>
        <taxon>Entomobryoidea</taxon>
        <taxon>Orchesellidae</taxon>
        <taxon>Orchesellinae</taxon>
        <taxon>Orchesella</taxon>
    </lineage>
</organism>
<dbReference type="EMBL" id="CAXLJM020000035">
    <property type="protein sequence ID" value="CAL8104194.1"/>
    <property type="molecule type" value="Genomic_DNA"/>
</dbReference>
<reference evidence="3 4" key="1">
    <citation type="submission" date="2024-08" db="EMBL/GenBank/DDBJ databases">
        <authorList>
            <person name="Cucini C."/>
            <person name="Frati F."/>
        </authorList>
    </citation>
    <scope>NUCLEOTIDE SEQUENCE [LARGE SCALE GENOMIC DNA]</scope>
</reference>
<feature type="domain" description="O-acyltransferase WSD1 C-terminal" evidence="2">
    <location>
        <begin position="373"/>
        <end position="512"/>
    </location>
</feature>
<comment type="caution">
    <text evidence="3">The sequence shown here is derived from an EMBL/GenBank/DDBJ whole genome shotgun (WGS) entry which is preliminary data.</text>
</comment>
<dbReference type="Pfam" id="PF06974">
    <property type="entry name" value="WS_DGAT_C"/>
    <property type="match status" value="1"/>
</dbReference>
<keyword evidence="1" id="KW-0472">Membrane</keyword>
<dbReference type="PANTHER" id="PTHR31650:SF1">
    <property type="entry name" value="WAX ESTER SYNTHASE_DIACYLGLYCEROL ACYLTRANSFERASE 4-RELATED"/>
    <property type="match status" value="1"/>
</dbReference>
<protein>
    <recommendedName>
        <fullName evidence="2">O-acyltransferase WSD1 C-terminal domain-containing protein</fullName>
    </recommendedName>
</protein>
<evidence type="ECO:0000313" key="3">
    <source>
        <dbReference type="EMBL" id="CAL8104194.1"/>
    </source>
</evidence>
<proteinExistence type="predicted"/>
<dbReference type="InterPro" id="IPR009721">
    <property type="entry name" value="O-acyltransferase_WSD1_C"/>
</dbReference>
<evidence type="ECO:0000259" key="2">
    <source>
        <dbReference type="Pfam" id="PF06974"/>
    </source>
</evidence>
<gene>
    <name evidence="3" type="ORF">ODALV1_LOCUS11683</name>
</gene>
<feature type="transmembrane region" description="Helical" evidence="1">
    <location>
        <begin position="12"/>
        <end position="37"/>
    </location>
</feature>
<dbReference type="PANTHER" id="PTHR31650">
    <property type="entry name" value="O-ACYLTRANSFERASE (WSD1-LIKE) FAMILY PROTEIN"/>
    <property type="match status" value="1"/>
</dbReference>
<sequence length="520" mass="59298">MNRLRSILWVPVRSIILVIISPLVTVGYWAVVLFIGLPSQLIRKLVSFFAHQLDGDLEKLVTNKGVLIGRDFSEWDTKPSHSIVVVLKAKGKCDPELLKHHVLRTNVRKWDVKKERLEYPELQQYCTLRLGYLFFKWDRKFDISNHVKLYKSREIHEGTVVTDERVQEIWEKVTRRAYKPKTSPWEILIIQNYDPNGKIKNIEELEKLPEDERHSVFILRMHHSLFDGFSIYRLLLSLTDQGLSLWEKETTRAVSKHFKLFLNAKALLCGPTSLTKVGLHGLDFYHGLHHGHGRLTGKYSIATSVLDINVIKNASKLHKVSFHAILIGAISGGMRKYLLKNGLSIPLQPIRLGMPIPQPNHTKKLRNEWLPAMIHLPVEKKTAKQRAVAVNERLDKLKTGSLLPFLTQAMTLIGGFPVEVVRLLSKKSGVTILYSEMRGPNDITMTAFNKKLVLKEVMYSYGLGTDDLGVGFSSASYDGKITLILTLDRGIFNTKEKADDFMQCIVSDIEELQFGDSTKL</sequence>
<dbReference type="InterPro" id="IPR045034">
    <property type="entry name" value="O-acyltransferase_WSD1-like"/>
</dbReference>
<keyword evidence="1" id="KW-0812">Transmembrane</keyword>
<name>A0ABP1QIB8_9HEXA</name>
<evidence type="ECO:0000256" key="1">
    <source>
        <dbReference type="SAM" id="Phobius"/>
    </source>
</evidence>
<evidence type="ECO:0000313" key="4">
    <source>
        <dbReference type="Proteomes" id="UP001642540"/>
    </source>
</evidence>
<keyword evidence="1" id="KW-1133">Transmembrane helix</keyword>
<accession>A0ABP1QIB8</accession>
<keyword evidence="4" id="KW-1185">Reference proteome</keyword>